<proteinExistence type="predicted"/>
<organism evidence="3 4">
    <name type="scientific">Bacillus thermotolerans</name>
    <name type="common">Quasibacillus thermotolerans</name>
    <dbReference type="NCBI Taxonomy" id="1221996"/>
    <lineage>
        <taxon>Bacteria</taxon>
        <taxon>Bacillati</taxon>
        <taxon>Bacillota</taxon>
        <taxon>Bacilli</taxon>
        <taxon>Bacillales</taxon>
        <taxon>Bacillaceae</taxon>
        <taxon>Bacillus</taxon>
    </lineage>
</organism>
<dbReference type="AlphaFoldDB" id="A0A0F5I9U9"/>
<evidence type="ECO:0000313" key="4">
    <source>
        <dbReference type="Proteomes" id="UP000031563"/>
    </source>
</evidence>
<dbReference type="PROSITE" id="PS51257">
    <property type="entry name" value="PROKAR_LIPOPROTEIN"/>
    <property type="match status" value="1"/>
</dbReference>
<dbReference type="PROSITE" id="PS51677">
    <property type="entry name" value="NODB"/>
    <property type="match status" value="1"/>
</dbReference>
<dbReference type="SUPFAM" id="SSF88713">
    <property type="entry name" value="Glycoside hydrolase/deacetylase"/>
    <property type="match status" value="1"/>
</dbReference>
<evidence type="ECO:0000259" key="2">
    <source>
        <dbReference type="PROSITE" id="PS51677"/>
    </source>
</evidence>
<evidence type="ECO:0000256" key="1">
    <source>
        <dbReference type="SAM" id="MobiDB-lite"/>
    </source>
</evidence>
<dbReference type="EMBL" id="JWIR02000012">
    <property type="protein sequence ID" value="KKB42213.1"/>
    <property type="molecule type" value="Genomic_DNA"/>
</dbReference>
<dbReference type="CDD" id="cd10917">
    <property type="entry name" value="CE4_NodB_like_6s_7s"/>
    <property type="match status" value="1"/>
</dbReference>
<keyword evidence="4" id="KW-1185">Reference proteome</keyword>
<dbReference type="STRING" id="1221996.QY95_00062"/>
<dbReference type="Gene3D" id="3.20.20.370">
    <property type="entry name" value="Glycoside hydrolase/deacetylase"/>
    <property type="match status" value="1"/>
</dbReference>
<accession>A0A0F5I9U9</accession>
<evidence type="ECO:0000313" key="3">
    <source>
        <dbReference type="EMBL" id="KKB42213.1"/>
    </source>
</evidence>
<dbReference type="PANTHER" id="PTHR10587">
    <property type="entry name" value="GLYCOSYL TRANSFERASE-RELATED"/>
    <property type="match status" value="1"/>
</dbReference>
<dbReference type="InterPro" id="IPR011330">
    <property type="entry name" value="Glyco_hydro/deAcase_b/a-brl"/>
</dbReference>
<dbReference type="Proteomes" id="UP000031563">
    <property type="component" value="Unassembled WGS sequence"/>
</dbReference>
<name>A0A0F5I9U9_BACTR</name>
<protein>
    <submittedName>
        <fullName evidence="3">Polysaccharide deacetylase</fullName>
    </submittedName>
</protein>
<feature type="compositionally biased region" description="Basic and acidic residues" evidence="1">
    <location>
        <begin position="55"/>
        <end position="64"/>
    </location>
</feature>
<dbReference type="InterPro" id="IPR002509">
    <property type="entry name" value="NODB_dom"/>
</dbReference>
<sequence length="285" mass="32582">MKPNTGREGILMRKWLGILTLSIALAGCGENAAEAPEESQQTPPIPEEQANSEQAEEKVSEEAKGTPAETPPLYRINEQLWTIEPLQDANPKVALLTIDDAPENYSLEMAKTLKEYEVPAIFFVNGMFLEEEESRQILKEIAHMGFEIGNHTYSHQNLKSLTEKEQREEILKVNRMVEEITGEKPIFFRAPFGSNTDFSRKIVQEENMVLMNWTYGYDWEEEYMDEAPLANIMVNTPLLQNGANLLMHDRKWTNEALDDIITGLRQKGYEFVDPAVIKNEQQTET</sequence>
<dbReference type="Pfam" id="PF01522">
    <property type="entry name" value="Polysacc_deac_1"/>
    <property type="match status" value="1"/>
</dbReference>
<feature type="domain" description="NodB homology" evidence="2">
    <location>
        <begin position="92"/>
        <end position="272"/>
    </location>
</feature>
<gene>
    <name evidence="3" type="ORF">QY95_00062</name>
</gene>
<dbReference type="GO" id="GO:0005975">
    <property type="term" value="P:carbohydrate metabolic process"/>
    <property type="evidence" value="ECO:0007669"/>
    <property type="project" value="InterPro"/>
</dbReference>
<feature type="region of interest" description="Disordered" evidence="1">
    <location>
        <begin position="31"/>
        <end position="71"/>
    </location>
</feature>
<dbReference type="InterPro" id="IPR050248">
    <property type="entry name" value="Polysacc_deacetylase_ArnD"/>
</dbReference>
<dbReference type="GO" id="GO:0016810">
    <property type="term" value="F:hydrolase activity, acting on carbon-nitrogen (but not peptide) bonds"/>
    <property type="evidence" value="ECO:0007669"/>
    <property type="project" value="InterPro"/>
</dbReference>
<reference evidence="3" key="1">
    <citation type="submission" date="2015-02" db="EMBL/GenBank/DDBJ databases">
        <title>Genome Assembly of Bacillaceae bacterium MTCC 8252.</title>
        <authorList>
            <person name="Verma A."/>
            <person name="Khatri I."/>
            <person name="Mual P."/>
            <person name="Subramanian S."/>
            <person name="Krishnamurthi S."/>
        </authorList>
    </citation>
    <scope>NUCLEOTIDE SEQUENCE [LARGE SCALE GENOMIC DNA]</scope>
    <source>
        <strain evidence="3">MTCC 8252</strain>
    </source>
</reference>
<comment type="caution">
    <text evidence="3">The sequence shown here is derived from an EMBL/GenBank/DDBJ whole genome shotgun (WGS) entry which is preliminary data.</text>
</comment>